<sequence length="105" mass="12765">MARPDYKNIYLDILQKKYPHKKEECRILLSKENLSVLNIIELNQRIFGKDKESMQFNQKHRSYKKSDILNILDYQKKYKLNNCELANHFKLSRNTVAKWKKMFLV</sequence>
<name>A0ABY1R4A7_9FLAO</name>
<evidence type="ECO:0000313" key="2">
    <source>
        <dbReference type="Proteomes" id="UP001158050"/>
    </source>
</evidence>
<reference evidence="1 2" key="1">
    <citation type="submission" date="2017-05" db="EMBL/GenBank/DDBJ databases">
        <authorList>
            <person name="Varghese N."/>
            <person name="Submissions S."/>
        </authorList>
    </citation>
    <scope>NUCLEOTIDE SEQUENCE [LARGE SCALE GENOMIC DNA]</scope>
    <source>
        <strain evidence="1 2">DSM 18015</strain>
    </source>
</reference>
<keyword evidence="2" id="KW-1185">Reference proteome</keyword>
<evidence type="ECO:0008006" key="3">
    <source>
        <dbReference type="Google" id="ProtNLM"/>
    </source>
</evidence>
<comment type="caution">
    <text evidence="1">The sequence shown here is derived from an EMBL/GenBank/DDBJ whole genome shotgun (WGS) entry which is preliminary data.</text>
</comment>
<evidence type="ECO:0000313" key="1">
    <source>
        <dbReference type="EMBL" id="SMP94191.1"/>
    </source>
</evidence>
<gene>
    <name evidence="1" type="ORF">SAMN05421679_105273</name>
</gene>
<protein>
    <recommendedName>
        <fullName evidence="3">Helix-turn-helix domain-containing protein</fullName>
    </recommendedName>
</protein>
<dbReference type="EMBL" id="FXUO01000005">
    <property type="protein sequence ID" value="SMP94191.1"/>
    <property type="molecule type" value="Genomic_DNA"/>
</dbReference>
<dbReference type="Proteomes" id="UP001158050">
    <property type="component" value="Unassembled WGS sequence"/>
</dbReference>
<organism evidence="1 2">
    <name type="scientific">Epilithonimonas pallida</name>
    <dbReference type="NCBI Taxonomy" id="373671"/>
    <lineage>
        <taxon>Bacteria</taxon>
        <taxon>Pseudomonadati</taxon>
        <taxon>Bacteroidota</taxon>
        <taxon>Flavobacteriia</taxon>
        <taxon>Flavobacteriales</taxon>
        <taxon>Weeksellaceae</taxon>
        <taxon>Chryseobacterium group</taxon>
        <taxon>Epilithonimonas</taxon>
    </lineage>
</organism>
<accession>A0ABY1R4A7</accession>
<proteinExistence type="predicted"/>